<dbReference type="Gene3D" id="3.40.50.300">
    <property type="entry name" value="P-loop containing nucleotide triphosphate hydrolases"/>
    <property type="match status" value="1"/>
</dbReference>
<dbReference type="InterPro" id="IPR050227">
    <property type="entry name" value="Rab"/>
</dbReference>
<dbReference type="PROSITE" id="PS51421">
    <property type="entry name" value="RAS"/>
    <property type="match status" value="1"/>
</dbReference>
<dbReference type="SMART" id="SM00176">
    <property type="entry name" value="RAN"/>
    <property type="match status" value="1"/>
</dbReference>
<accession>A0A0L0FS10</accession>
<dbReference type="Proteomes" id="UP000054560">
    <property type="component" value="Unassembled WGS sequence"/>
</dbReference>
<dbReference type="STRING" id="667725.A0A0L0FS10"/>
<dbReference type="PANTHER" id="PTHR47977">
    <property type="entry name" value="RAS-RELATED PROTEIN RAB"/>
    <property type="match status" value="1"/>
</dbReference>
<dbReference type="RefSeq" id="XP_014152655.1">
    <property type="nucleotide sequence ID" value="XM_014297180.1"/>
</dbReference>
<dbReference type="InterPro" id="IPR027417">
    <property type="entry name" value="P-loop_NTPase"/>
</dbReference>
<evidence type="ECO:0000256" key="7">
    <source>
        <dbReference type="ARBA" id="ARBA00023288"/>
    </source>
</evidence>
<dbReference type="SMART" id="SM00174">
    <property type="entry name" value="RHO"/>
    <property type="match status" value="1"/>
</dbReference>
<evidence type="ECO:0000256" key="3">
    <source>
        <dbReference type="ARBA" id="ARBA00022481"/>
    </source>
</evidence>
<dbReference type="PROSITE" id="PS51417">
    <property type="entry name" value="ARF"/>
    <property type="match status" value="1"/>
</dbReference>
<gene>
    <name evidence="10" type="ORF">SARC_08824</name>
</gene>
<evidence type="ECO:0000313" key="11">
    <source>
        <dbReference type="Proteomes" id="UP000054560"/>
    </source>
</evidence>
<dbReference type="eggNOG" id="KOG0080">
    <property type="taxonomic scope" value="Eukaryota"/>
</dbReference>
<dbReference type="InterPro" id="IPR005225">
    <property type="entry name" value="Small_GTP-bd"/>
</dbReference>
<protein>
    <submittedName>
        <fullName evidence="10">GTP-binding protein yptV3</fullName>
    </submittedName>
</protein>
<keyword evidence="6" id="KW-0342">GTP-binding</keyword>
<dbReference type="PROSITE" id="PS51420">
    <property type="entry name" value="RHO"/>
    <property type="match status" value="1"/>
</dbReference>
<dbReference type="GeneID" id="25909328"/>
<evidence type="ECO:0000256" key="5">
    <source>
        <dbReference type="ARBA" id="ARBA00022927"/>
    </source>
</evidence>
<evidence type="ECO:0000256" key="4">
    <source>
        <dbReference type="ARBA" id="ARBA00022741"/>
    </source>
</evidence>
<dbReference type="PROSITE" id="PS51419">
    <property type="entry name" value="RAB"/>
    <property type="match status" value="1"/>
</dbReference>
<dbReference type="GO" id="GO:0003924">
    <property type="term" value="F:GTPase activity"/>
    <property type="evidence" value="ECO:0007669"/>
    <property type="project" value="InterPro"/>
</dbReference>
<keyword evidence="4" id="KW-0547">Nucleotide-binding</keyword>
<dbReference type="PRINTS" id="PR00449">
    <property type="entry name" value="RASTRNSFRMNG"/>
</dbReference>
<dbReference type="Pfam" id="PF00071">
    <property type="entry name" value="Ras"/>
    <property type="match status" value="1"/>
</dbReference>
<dbReference type="CDD" id="cd01863">
    <property type="entry name" value="Rab18"/>
    <property type="match status" value="1"/>
</dbReference>
<dbReference type="EMBL" id="KQ242430">
    <property type="protein sequence ID" value="KNC78753.1"/>
    <property type="molecule type" value="Genomic_DNA"/>
</dbReference>
<dbReference type="GO" id="GO:0015031">
    <property type="term" value="P:protein transport"/>
    <property type="evidence" value="ECO:0007669"/>
    <property type="project" value="UniProtKB-KW"/>
</dbReference>
<evidence type="ECO:0000256" key="8">
    <source>
        <dbReference type="ARBA" id="ARBA00023289"/>
    </source>
</evidence>
<keyword evidence="7" id="KW-0449">Lipoprotein</keyword>
<evidence type="ECO:0000256" key="1">
    <source>
        <dbReference type="ARBA" id="ARBA00006270"/>
    </source>
</evidence>
<evidence type="ECO:0000256" key="6">
    <source>
        <dbReference type="ARBA" id="ARBA00023134"/>
    </source>
</evidence>
<evidence type="ECO:0000256" key="9">
    <source>
        <dbReference type="SAM" id="MobiDB-lite"/>
    </source>
</evidence>
<feature type="region of interest" description="Disordered" evidence="9">
    <location>
        <begin position="175"/>
        <end position="205"/>
    </location>
</feature>
<dbReference type="GO" id="GO:0005525">
    <property type="term" value="F:GTP binding"/>
    <property type="evidence" value="ECO:0007669"/>
    <property type="project" value="UniProtKB-KW"/>
</dbReference>
<keyword evidence="8" id="KW-0636">Prenylation</keyword>
<dbReference type="NCBIfam" id="TIGR00231">
    <property type="entry name" value="small_GTP"/>
    <property type="match status" value="1"/>
</dbReference>
<evidence type="ECO:0000313" key="10">
    <source>
        <dbReference type="EMBL" id="KNC78753.1"/>
    </source>
</evidence>
<dbReference type="SMART" id="SM00173">
    <property type="entry name" value="RAS"/>
    <property type="match status" value="1"/>
</dbReference>
<dbReference type="SMART" id="SM00175">
    <property type="entry name" value="RAB"/>
    <property type="match status" value="1"/>
</dbReference>
<proteinExistence type="inferred from homology"/>
<keyword evidence="2" id="KW-0813">Transport</keyword>
<evidence type="ECO:0000256" key="2">
    <source>
        <dbReference type="ARBA" id="ARBA00022448"/>
    </source>
</evidence>
<dbReference type="OrthoDB" id="9989112at2759"/>
<dbReference type="SUPFAM" id="SSF52540">
    <property type="entry name" value="P-loop containing nucleoside triphosphate hydrolases"/>
    <property type="match status" value="1"/>
</dbReference>
<comment type="similarity">
    <text evidence="1">Belongs to the small GTPase superfamily. Rab family.</text>
</comment>
<keyword evidence="5" id="KW-0653">Protein transport</keyword>
<dbReference type="InterPro" id="IPR001806">
    <property type="entry name" value="Small_GTPase"/>
</dbReference>
<keyword evidence="3" id="KW-0488">Methylation</keyword>
<organism evidence="10 11">
    <name type="scientific">Sphaeroforma arctica JP610</name>
    <dbReference type="NCBI Taxonomy" id="667725"/>
    <lineage>
        <taxon>Eukaryota</taxon>
        <taxon>Ichthyosporea</taxon>
        <taxon>Ichthyophonida</taxon>
        <taxon>Sphaeroforma</taxon>
    </lineage>
</organism>
<dbReference type="FunFam" id="3.40.50.300:FF:001312">
    <property type="entry name" value="Ras-related protein Rab-18"/>
    <property type="match status" value="1"/>
</dbReference>
<keyword evidence="11" id="KW-1185">Reference proteome</keyword>
<sequence length="205" mass="22682">MDSPQVDHAFKLLLIGDSGTGKSSLLVRFTDGVFDEDLGPTVGVDFKVKMLEVGDDKNCKLSIWDTAGQERFRTLTASYYRGAHGVIFMYDITREDTFTNIEGWLQELVQYSNGENVAKMLVGNKIDREDEREVSAEDAEKMAKKHNMMFIETSAKTDVGVKQAFEELVQKILDMPSTTEGTDGTKGVTLGDQPDEETSKSGGCC</sequence>
<reference evidence="10 11" key="1">
    <citation type="submission" date="2011-02" db="EMBL/GenBank/DDBJ databases">
        <title>The Genome Sequence of Sphaeroforma arctica JP610.</title>
        <authorList>
            <consortium name="The Broad Institute Genome Sequencing Platform"/>
            <person name="Russ C."/>
            <person name="Cuomo C."/>
            <person name="Young S.K."/>
            <person name="Zeng Q."/>
            <person name="Gargeya S."/>
            <person name="Alvarado L."/>
            <person name="Berlin A."/>
            <person name="Chapman S.B."/>
            <person name="Chen Z."/>
            <person name="Freedman E."/>
            <person name="Gellesch M."/>
            <person name="Goldberg J."/>
            <person name="Griggs A."/>
            <person name="Gujja S."/>
            <person name="Heilman E."/>
            <person name="Heiman D."/>
            <person name="Howarth C."/>
            <person name="Mehta T."/>
            <person name="Neiman D."/>
            <person name="Pearson M."/>
            <person name="Roberts A."/>
            <person name="Saif S."/>
            <person name="Shea T."/>
            <person name="Shenoy N."/>
            <person name="Sisk P."/>
            <person name="Stolte C."/>
            <person name="Sykes S."/>
            <person name="White J."/>
            <person name="Yandava C."/>
            <person name="Burger G."/>
            <person name="Gray M.W."/>
            <person name="Holland P.W.H."/>
            <person name="King N."/>
            <person name="Lang F.B.F."/>
            <person name="Roger A.J."/>
            <person name="Ruiz-Trillo I."/>
            <person name="Haas B."/>
            <person name="Nusbaum C."/>
            <person name="Birren B."/>
        </authorList>
    </citation>
    <scope>NUCLEOTIDE SEQUENCE [LARGE SCALE GENOMIC DNA]</scope>
    <source>
        <strain evidence="10 11">JP610</strain>
    </source>
</reference>
<name>A0A0L0FS10_9EUKA</name>
<dbReference type="AlphaFoldDB" id="A0A0L0FS10"/>
<dbReference type="SMART" id="SM00177">
    <property type="entry name" value="ARF"/>
    <property type="match status" value="1"/>
</dbReference>